<dbReference type="OrthoDB" id="904379at2759"/>
<dbReference type="AlphaFoldDB" id="A0A7J6VUT9"/>
<gene>
    <name evidence="1" type="ORF">FRX31_021787</name>
</gene>
<name>A0A7J6VUT9_THATH</name>
<keyword evidence="2" id="KW-1185">Reference proteome</keyword>
<reference evidence="1 2" key="1">
    <citation type="submission" date="2020-06" db="EMBL/GenBank/DDBJ databases">
        <title>Transcriptomic and genomic resources for Thalictrum thalictroides and T. hernandezii: Facilitating candidate gene discovery in an emerging model plant lineage.</title>
        <authorList>
            <person name="Arias T."/>
            <person name="Riano-Pachon D.M."/>
            <person name="Di Stilio V.S."/>
        </authorList>
    </citation>
    <scope>NUCLEOTIDE SEQUENCE [LARGE SCALE GENOMIC DNA]</scope>
    <source>
        <strain evidence="2">cv. WT478/WT964</strain>
        <tissue evidence="1">Leaves</tissue>
    </source>
</reference>
<evidence type="ECO:0008006" key="3">
    <source>
        <dbReference type="Google" id="ProtNLM"/>
    </source>
</evidence>
<proteinExistence type="predicted"/>
<organism evidence="1 2">
    <name type="scientific">Thalictrum thalictroides</name>
    <name type="common">Rue-anemone</name>
    <name type="synonym">Anemone thalictroides</name>
    <dbReference type="NCBI Taxonomy" id="46969"/>
    <lineage>
        <taxon>Eukaryota</taxon>
        <taxon>Viridiplantae</taxon>
        <taxon>Streptophyta</taxon>
        <taxon>Embryophyta</taxon>
        <taxon>Tracheophyta</taxon>
        <taxon>Spermatophyta</taxon>
        <taxon>Magnoliopsida</taxon>
        <taxon>Ranunculales</taxon>
        <taxon>Ranunculaceae</taxon>
        <taxon>Thalictroideae</taxon>
        <taxon>Thalictrum</taxon>
    </lineage>
</organism>
<accession>A0A7J6VUT9</accession>
<dbReference type="EMBL" id="JABWDY010026527">
    <property type="protein sequence ID" value="KAF5188623.1"/>
    <property type="molecule type" value="Genomic_DNA"/>
</dbReference>
<comment type="caution">
    <text evidence="1">The sequence shown here is derived from an EMBL/GenBank/DDBJ whole genome shotgun (WGS) entry which is preliminary data.</text>
</comment>
<sequence length="117" mass="12941">MSQSISINSLMDITCSTILNVPYDVPKLQEPRIFFNGGLHWVANAKGSPHKSVIICFDIEQKIVREVEVPSPGFVHRCAFISLGVLSGQLCMLSMRYNTGKDRDMGNEGLWSKGLLG</sequence>
<evidence type="ECO:0000313" key="1">
    <source>
        <dbReference type="EMBL" id="KAF5188623.1"/>
    </source>
</evidence>
<protein>
    <recommendedName>
        <fullName evidence="3">F-box protein</fullName>
    </recommendedName>
</protein>
<evidence type="ECO:0000313" key="2">
    <source>
        <dbReference type="Proteomes" id="UP000554482"/>
    </source>
</evidence>
<dbReference type="Proteomes" id="UP000554482">
    <property type="component" value="Unassembled WGS sequence"/>
</dbReference>